<dbReference type="InterPro" id="IPR003154">
    <property type="entry name" value="S1/P1nuclease"/>
</dbReference>
<dbReference type="Pfam" id="PF02265">
    <property type="entry name" value="S1-P1_nuclease"/>
    <property type="match status" value="1"/>
</dbReference>
<comment type="similarity">
    <text evidence="1">Belongs to the nuclease type I family.</text>
</comment>
<evidence type="ECO:0000256" key="9">
    <source>
        <dbReference type="SAM" id="SignalP"/>
    </source>
</evidence>
<evidence type="ECO:0000256" key="8">
    <source>
        <dbReference type="SAM" id="MobiDB-lite"/>
    </source>
</evidence>
<dbReference type="EMBL" id="ULHB01000099">
    <property type="protein sequence ID" value="SYW81655.1"/>
    <property type="molecule type" value="Genomic_DNA"/>
</dbReference>
<evidence type="ECO:0000313" key="11">
    <source>
        <dbReference type="EMBL" id="SYW81655.1"/>
    </source>
</evidence>
<dbReference type="PANTHER" id="PTHR33146:SF29">
    <property type="entry name" value="S1_P1 NUCLEASE"/>
    <property type="match status" value="1"/>
</dbReference>
<dbReference type="Proteomes" id="UP000179920">
    <property type="component" value="Chromosome III"/>
</dbReference>
<accession>A0A1K0FZ02</accession>
<proteinExistence type="inferred from homology"/>
<dbReference type="CDD" id="cd11010">
    <property type="entry name" value="S1-P1_nuclease"/>
    <property type="match status" value="1"/>
</dbReference>
<keyword evidence="13" id="KW-1185">Reference proteome</keyword>
<dbReference type="GO" id="GO:0006308">
    <property type="term" value="P:DNA catabolic process"/>
    <property type="evidence" value="ECO:0007669"/>
    <property type="project" value="InterPro"/>
</dbReference>
<evidence type="ECO:0000256" key="5">
    <source>
        <dbReference type="ARBA" id="ARBA00022801"/>
    </source>
</evidence>
<dbReference type="GO" id="GO:0016788">
    <property type="term" value="F:hydrolase activity, acting on ester bonds"/>
    <property type="evidence" value="ECO:0007669"/>
    <property type="project" value="InterPro"/>
</dbReference>
<evidence type="ECO:0000256" key="7">
    <source>
        <dbReference type="ARBA" id="ARBA00023180"/>
    </source>
</evidence>
<evidence type="ECO:0000313" key="12">
    <source>
        <dbReference type="Proteomes" id="UP000179920"/>
    </source>
</evidence>
<keyword evidence="6" id="KW-1015">Disulfide bond</keyword>
<keyword evidence="7" id="KW-0325">Glycoprotein</keyword>
<evidence type="ECO:0000313" key="13">
    <source>
        <dbReference type="Proteomes" id="UP000658997"/>
    </source>
</evidence>
<keyword evidence="2" id="KW-0540">Nuclease</keyword>
<feature type="signal peptide" evidence="9">
    <location>
        <begin position="1"/>
        <end position="22"/>
    </location>
</feature>
<reference evidence="12" key="2">
    <citation type="submission" date="2016-04" db="EMBL/GenBank/DDBJ databases">
        <authorList>
            <person name="Guldener U."/>
            <person name="Guldener U."/>
        </authorList>
    </citation>
    <scope>NUCLEOTIDE SEQUENCE [LARGE SCALE GENOMIC DNA]</scope>
    <source>
        <strain evidence="12">UB2112</strain>
    </source>
</reference>
<feature type="chain" id="PRO_5038295967" evidence="9">
    <location>
        <begin position="23"/>
        <end position="386"/>
    </location>
</feature>
<reference evidence="11" key="3">
    <citation type="submission" date="2018-08" db="EMBL/GenBank/DDBJ databases">
        <authorList>
            <person name="Guldener U."/>
        </authorList>
    </citation>
    <scope>NUCLEOTIDE SEQUENCE</scope>
    <source>
        <strain evidence="11">UB2</strain>
    </source>
</reference>
<dbReference type="EMBL" id="LT558119">
    <property type="protein sequence ID" value="SAM76045.1"/>
    <property type="molecule type" value="Genomic_DNA"/>
</dbReference>
<gene>
    <name evidence="11" type="ORF">UBRO2_04354</name>
    <name evidence="10" type="ORF">UBRO_01473</name>
</gene>
<keyword evidence="5" id="KW-0378">Hydrolase</keyword>
<evidence type="ECO:0000256" key="2">
    <source>
        <dbReference type="ARBA" id="ARBA00022722"/>
    </source>
</evidence>
<protein>
    <submittedName>
        <fullName evidence="10">Related to Nuclease Le3</fullName>
    </submittedName>
</protein>
<organism evidence="10 12">
    <name type="scientific">Ustilago bromivora</name>
    <dbReference type="NCBI Taxonomy" id="307758"/>
    <lineage>
        <taxon>Eukaryota</taxon>
        <taxon>Fungi</taxon>
        <taxon>Dikarya</taxon>
        <taxon>Basidiomycota</taxon>
        <taxon>Ustilaginomycotina</taxon>
        <taxon>Ustilaginomycetes</taxon>
        <taxon>Ustilaginales</taxon>
        <taxon>Ustilaginaceae</taxon>
        <taxon>Ustilago</taxon>
    </lineage>
</organism>
<dbReference type="OrthoDB" id="441446at2759"/>
<reference evidence="10" key="1">
    <citation type="submission" date="2016-04" db="EMBL/GenBank/DDBJ databases">
        <authorList>
            <person name="Evans L.H."/>
            <person name="Alamgir A."/>
            <person name="Owens N."/>
            <person name="Weber N.D."/>
            <person name="Virtaneva K."/>
            <person name="Barbian K."/>
            <person name="Babar A."/>
            <person name="Rosenke K."/>
        </authorList>
    </citation>
    <scope>NUCLEOTIDE SEQUENCE</scope>
    <source>
        <strain evidence="10">UB2112</strain>
    </source>
</reference>
<evidence type="ECO:0000256" key="6">
    <source>
        <dbReference type="ARBA" id="ARBA00023157"/>
    </source>
</evidence>
<dbReference type="SUPFAM" id="SSF48537">
    <property type="entry name" value="Phospholipase C/P1 nuclease"/>
    <property type="match status" value="1"/>
</dbReference>
<dbReference type="Gene3D" id="1.10.575.10">
    <property type="entry name" value="P1 Nuclease"/>
    <property type="match status" value="1"/>
</dbReference>
<dbReference type="InterPro" id="IPR008947">
    <property type="entry name" value="PLipase_C/P1_nuclease_dom_sf"/>
</dbReference>
<dbReference type="GO" id="GO:0004519">
    <property type="term" value="F:endonuclease activity"/>
    <property type="evidence" value="ECO:0007669"/>
    <property type="project" value="UniProtKB-KW"/>
</dbReference>
<name>A0A1K0FZ02_9BASI</name>
<evidence type="ECO:0000256" key="1">
    <source>
        <dbReference type="ARBA" id="ARBA00009547"/>
    </source>
</evidence>
<dbReference type="PANTHER" id="PTHR33146">
    <property type="entry name" value="ENDONUCLEASE 4"/>
    <property type="match status" value="1"/>
</dbReference>
<evidence type="ECO:0000256" key="4">
    <source>
        <dbReference type="ARBA" id="ARBA00022759"/>
    </source>
</evidence>
<evidence type="ECO:0000313" key="10">
    <source>
        <dbReference type="EMBL" id="SAM76045.1"/>
    </source>
</evidence>
<sequence length="386" mass="43091">MMSGSLRALAAVLLLLLPSVSAWGIAGHQIMATIAQTQLHPAVREQLCSILPNSTQYPSYWPKSDGNRPNTHCHLAVLAGWPDTIRSRYPWSGQLHYVNPIDDHPPSKCFYGETGWTSDNNVLASLVNYTSRVVTESGWERDMALRFMVHLFGDAHQPLHLTGRARGGNGIWVQFEGRKARLHTVWDTLLIQKQIRELSNYTTRFPSGRIESALVGARYDPLIRQILKEGLGQPSMRGQSQAGWWKQESNGWSACERHGQRVDPLLQDGEQLVFATHIQDPRSADDTDLPICPYEWTKPMHSLVCDYAFASPVPAWESAPPRNSAEGGHTPPPTPVPEPELDVPEYVGRIERDRVIHKQLAKAGLRLAAVLNTLLLPADADSHYSD</sequence>
<keyword evidence="9" id="KW-0732">Signal</keyword>
<dbReference type="GO" id="GO:0046872">
    <property type="term" value="F:metal ion binding"/>
    <property type="evidence" value="ECO:0007669"/>
    <property type="project" value="UniProtKB-KW"/>
</dbReference>
<dbReference type="AlphaFoldDB" id="A0A1K0FZ02"/>
<feature type="region of interest" description="Disordered" evidence="8">
    <location>
        <begin position="318"/>
        <end position="341"/>
    </location>
</feature>
<dbReference type="GO" id="GO:0003676">
    <property type="term" value="F:nucleic acid binding"/>
    <property type="evidence" value="ECO:0007669"/>
    <property type="project" value="InterPro"/>
</dbReference>
<evidence type="ECO:0000256" key="3">
    <source>
        <dbReference type="ARBA" id="ARBA00022723"/>
    </source>
</evidence>
<dbReference type="Proteomes" id="UP000658997">
    <property type="component" value="Unassembled WGS sequence"/>
</dbReference>
<keyword evidence="4" id="KW-0255">Endonuclease</keyword>
<keyword evidence="3" id="KW-0479">Metal-binding</keyword>